<dbReference type="FunFam" id="1.25.40.10:FF:003652">
    <property type="entry name" value="Uncharacterized protein"/>
    <property type="match status" value="1"/>
</dbReference>
<proteinExistence type="inferred from homology"/>
<dbReference type="Proteomes" id="UP000694568">
    <property type="component" value="Unplaced"/>
</dbReference>
<dbReference type="InterPro" id="IPR055347">
    <property type="entry name" value="UTP6_N"/>
</dbReference>
<dbReference type="CTD" id="55813"/>
<evidence type="ECO:0000256" key="1">
    <source>
        <dbReference type="ARBA" id="ARBA00004604"/>
    </source>
</evidence>
<dbReference type="Gene3D" id="1.25.40.10">
    <property type="entry name" value="Tetratricopeptide repeat domain"/>
    <property type="match status" value="3"/>
</dbReference>
<dbReference type="OrthoDB" id="28112at2759"/>
<dbReference type="FunFam" id="1.25.40.10:FF:001123">
    <property type="entry name" value="UTP6 small subunit processome component"/>
    <property type="match status" value="1"/>
</dbReference>
<dbReference type="InterPro" id="IPR003107">
    <property type="entry name" value="HAT"/>
</dbReference>
<dbReference type="GO" id="GO:0000462">
    <property type="term" value="P:maturation of SSU-rRNA from tricistronic rRNA transcript (SSU-rRNA, 5.8S rRNA, LSU-rRNA)"/>
    <property type="evidence" value="ECO:0007669"/>
    <property type="project" value="InterPro"/>
</dbReference>
<dbReference type="InterPro" id="IPR013949">
    <property type="entry name" value="Utp6"/>
</dbReference>
<name>A0A8D0ARJ8_SANLU</name>
<dbReference type="Pfam" id="PF08640">
    <property type="entry name" value="U3_assoc_6"/>
    <property type="match status" value="1"/>
</dbReference>
<keyword evidence="4" id="KW-0677">Repeat</keyword>
<dbReference type="AlphaFoldDB" id="A0A8D0ARJ8"/>
<keyword evidence="9" id="KW-1185">Reference proteome</keyword>
<feature type="domain" description="U3 small nucleolar RNA-associated protein 6 homolog C-terminal" evidence="7">
    <location>
        <begin position="306"/>
        <end position="575"/>
    </location>
</feature>
<dbReference type="SUPFAM" id="SSF48452">
    <property type="entry name" value="TPR-like"/>
    <property type="match status" value="3"/>
</dbReference>
<sequence length="595" mass="69677">MAEIVQHRIEERIPELEQLERVGLFTKKEVKSIIKRATALEYKLHRLIVNKEDFIAYIQYEINVLELIKKRRAHIHYQFKKEEIEFPVIHRINSVFRRATNKWKDDVQLWLSHVAFCKKWATKGQISKVFSAMLAIHPDKPALWIMAAKNELEDRNSSESARHLFLRALRFHPDNKKVYQEYFRMELLHCEKLRKQKKELEKAEMDLGEYEFSPEILSGKLAEVVYRDATGKIKEAEFVISLLNIAAIFDFTKELQDFILQDLQANYTEDSLTWDFMAKRELEAPGAGEELQTAKGRASDINRREERCCQVYEEAVKSLSTEPMWTCYVAFCLERLKRKTNVQELKEKRQERQLGVLQRAHDSSLLKEEYYKNWLQILLSSGDVEGAASVAMAATQRYSQSVSVWSLSLRTLMQLGSGDVGRLFQEALTHVNPKESLPLWQLQVQWSVANQSPEETEAVFKRGLLSAVAVVAMEMKERYLDWSYSTGGYKKCRKTFTSLQENRPLSKAFFTRMIEIEKEQETPKMNNLRDYYERALQEFGTSDDDLWLHYIQEELGAFGQPENCGKIHWRAMKFLEGESVERFTSKYTLLQTGHL</sequence>
<dbReference type="RefSeq" id="XP_031141613.1">
    <property type="nucleotide sequence ID" value="XM_031285753.2"/>
</dbReference>
<feature type="domain" description="U3 small nucleolar RNA-associated protein 6 N-terminal" evidence="6">
    <location>
        <begin position="9"/>
        <end position="91"/>
    </location>
</feature>
<dbReference type="GO" id="GO:0032040">
    <property type="term" value="C:small-subunit processome"/>
    <property type="evidence" value="ECO:0007669"/>
    <property type="project" value="TreeGrafter"/>
</dbReference>
<evidence type="ECO:0000256" key="2">
    <source>
        <dbReference type="ARBA" id="ARBA00010734"/>
    </source>
</evidence>
<keyword evidence="5" id="KW-0539">Nucleus</keyword>
<organism evidence="8 9">
    <name type="scientific">Sander lucioperca</name>
    <name type="common">Pike-perch</name>
    <name type="synonym">Perca lucioperca</name>
    <dbReference type="NCBI Taxonomy" id="283035"/>
    <lineage>
        <taxon>Eukaryota</taxon>
        <taxon>Metazoa</taxon>
        <taxon>Chordata</taxon>
        <taxon>Craniata</taxon>
        <taxon>Vertebrata</taxon>
        <taxon>Euteleostomi</taxon>
        <taxon>Actinopterygii</taxon>
        <taxon>Neopterygii</taxon>
        <taxon>Teleostei</taxon>
        <taxon>Neoteleostei</taxon>
        <taxon>Acanthomorphata</taxon>
        <taxon>Eupercaria</taxon>
        <taxon>Perciformes</taxon>
        <taxon>Percoidei</taxon>
        <taxon>Percidae</taxon>
        <taxon>Luciopercinae</taxon>
        <taxon>Sander</taxon>
    </lineage>
</organism>
<evidence type="ECO:0000256" key="5">
    <source>
        <dbReference type="ARBA" id="ARBA00023242"/>
    </source>
</evidence>
<dbReference type="PANTHER" id="PTHR23271:SF1">
    <property type="entry name" value="U3 SMALL NUCLEOLAR RNA-ASSOCIATED PROTEIN 6 HOMOLOG"/>
    <property type="match status" value="1"/>
</dbReference>
<evidence type="ECO:0000256" key="4">
    <source>
        <dbReference type="ARBA" id="ARBA00022737"/>
    </source>
</evidence>
<reference evidence="8" key="2">
    <citation type="submission" date="2025-09" db="UniProtKB">
        <authorList>
            <consortium name="Ensembl"/>
        </authorList>
    </citation>
    <scope>IDENTIFICATION</scope>
</reference>
<dbReference type="GO" id="GO:0030515">
    <property type="term" value="F:snoRNA binding"/>
    <property type="evidence" value="ECO:0007669"/>
    <property type="project" value="InterPro"/>
</dbReference>
<dbReference type="PANTHER" id="PTHR23271">
    <property type="entry name" value="HEPATOCELLULAR CARCINOMA-ASSOCIATED ANTIGEN 66"/>
    <property type="match status" value="1"/>
</dbReference>
<dbReference type="InterPro" id="IPR011990">
    <property type="entry name" value="TPR-like_helical_dom_sf"/>
</dbReference>
<dbReference type="GeneID" id="116040435"/>
<evidence type="ECO:0000256" key="3">
    <source>
        <dbReference type="ARBA" id="ARBA00022552"/>
    </source>
</evidence>
<dbReference type="InterPro" id="IPR056907">
    <property type="entry name" value="UTP6_C"/>
</dbReference>
<dbReference type="Pfam" id="PF24892">
    <property type="entry name" value="UTP6_C"/>
    <property type="match status" value="1"/>
</dbReference>
<evidence type="ECO:0000313" key="9">
    <source>
        <dbReference type="Proteomes" id="UP000694568"/>
    </source>
</evidence>
<dbReference type="RefSeq" id="XP_035856078.1">
    <property type="nucleotide sequence ID" value="XM_036000185.1"/>
</dbReference>
<keyword evidence="3" id="KW-0698">rRNA processing</keyword>
<evidence type="ECO:0000259" key="6">
    <source>
        <dbReference type="Pfam" id="PF08640"/>
    </source>
</evidence>
<dbReference type="GO" id="GO:0034388">
    <property type="term" value="C:Pwp2p-containing subcomplex of 90S preribosome"/>
    <property type="evidence" value="ECO:0007669"/>
    <property type="project" value="TreeGrafter"/>
</dbReference>
<gene>
    <name evidence="8" type="primary">utp6</name>
</gene>
<dbReference type="KEGG" id="sluc:116040435"/>
<protein>
    <submittedName>
        <fullName evidence="8">UTP6 small subunit processome component</fullName>
    </submittedName>
</protein>
<reference evidence="8" key="1">
    <citation type="submission" date="2025-08" db="UniProtKB">
        <authorList>
            <consortium name="Ensembl"/>
        </authorList>
    </citation>
    <scope>IDENTIFICATION</scope>
</reference>
<evidence type="ECO:0000313" key="8">
    <source>
        <dbReference type="Ensembl" id="ENSSLUP00000057988.1"/>
    </source>
</evidence>
<dbReference type="GeneTree" id="ENSGT00390000016493"/>
<dbReference type="Ensembl" id="ENSSLUT00000059661.1">
    <property type="protein sequence ID" value="ENSSLUP00000057988.1"/>
    <property type="gene ID" value="ENSSLUG00000024856.1"/>
</dbReference>
<comment type="similarity">
    <text evidence="2">Belongs to the UTP6 family.</text>
</comment>
<comment type="subcellular location">
    <subcellularLocation>
        <location evidence="1">Nucleus</location>
        <location evidence="1">Nucleolus</location>
    </subcellularLocation>
</comment>
<evidence type="ECO:0000259" key="7">
    <source>
        <dbReference type="Pfam" id="PF24892"/>
    </source>
</evidence>
<accession>A0A8D0ARJ8</accession>
<dbReference type="SMART" id="SM00386">
    <property type="entry name" value="HAT"/>
    <property type="match status" value="5"/>
</dbReference>